<keyword evidence="2" id="KW-1185">Reference proteome</keyword>
<evidence type="ECO:0000313" key="2">
    <source>
        <dbReference type="Proteomes" id="UP000265719"/>
    </source>
</evidence>
<dbReference type="AlphaFoldDB" id="A0AA97M0J5"/>
<dbReference type="KEGG" id="thao:NI17_010375"/>
<protein>
    <submittedName>
        <fullName evidence="1">Uncharacterized protein</fullName>
    </submittedName>
</protein>
<dbReference type="RefSeq" id="WP_170163101.1">
    <property type="nucleotide sequence ID" value="NZ_CP063196.1"/>
</dbReference>
<proteinExistence type="predicted"/>
<organism evidence="1 2">
    <name type="scientific">Thermobifida halotolerans</name>
    <dbReference type="NCBI Taxonomy" id="483545"/>
    <lineage>
        <taxon>Bacteria</taxon>
        <taxon>Bacillati</taxon>
        <taxon>Actinomycetota</taxon>
        <taxon>Actinomycetes</taxon>
        <taxon>Streptosporangiales</taxon>
        <taxon>Nocardiopsidaceae</taxon>
        <taxon>Thermobifida</taxon>
    </lineage>
</organism>
<gene>
    <name evidence="1" type="ORF">NI17_010375</name>
</gene>
<reference evidence="1" key="1">
    <citation type="submission" date="2020-10" db="EMBL/GenBank/DDBJ databases">
        <title>De novo genome project of the cellulose decomposer Thermobifida halotolerans type strain.</title>
        <authorList>
            <person name="Nagy I."/>
            <person name="Horvath B."/>
            <person name="Kukolya J."/>
            <person name="Nagy I."/>
            <person name="Orsini M."/>
        </authorList>
    </citation>
    <scope>NUCLEOTIDE SEQUENCE</scope>
    <source>
        <strain evidence="1">DSM 44931</strain>
    </source>
</reference>
<evidence type="ECO:0000313" key="1">
    <source>
        <dbReference type="EMBL" id="UOE21468.1"/>
    </source>
</evidence>
<name>A0AA97M0J5_9ACTN</name>
<dbReference type="Proteomes" id="UP000265719">
    <property type="component" value="Chromosome"/>
</dbReference>
<sequence>MRTEADFQRMLTHQGFPVPRIVETGREREGFFFVERSVGTESLHDVAIRDTEETGTVH</sequence>
<dbReference type="EMBL" id="CP063196">
    <property type="protein sequence ID" value="UOE21468.1"/>
    <property type="molecule type" value="Genomic_DNA"/>
</dbReference>
<accession>A0AA97M0J5</accession>